<dbReference type="SUPFAM" id="SSF53613">
    <property type="entry name" value="Ribokinase-like"/>
    <property type="match status" value="1"/>
</dbReference>
<dbReference type="CDD" id="cd01167">
    <property type="entry name" value="bac_FRK"/>
    <property type="match status" value="1"/>
</dbReference>
<organism evidence="5 6">
    <name type="scientific">Peribacillus faecalis</name>
    <dbReference type="NCBI Taxonomy" id="2772559"/>
    <lineage>
        <taxon>Bacteria</taxon>
        <taxon>Bacillati</taxon>
        <taxon>Bacillota</taxon>
        <taxon>Bacilli</taxon>
        <taxon>Bacillales</taxon>
        <taxon>Bacillaceae</taxon>
        <taxon>Peribacillus</taxon>
    </lineage>
</organism>
<gene>
    <name evidence="5" type="ORF">IEO70_15770</name>
</gene>
<dbReference type="RefSeq" id="WP_190999332.1">
    <property type="nucleotide sequence ID" value="NZ_JACXSI010000045.1"/>
</dbReference>
<comment type="caution">
    <text evidence="5">The sequence shown here is derived from an EMBL/GenBank/DDBJ whole genome shotgun (WGS) entry which is preliminary data.</text>
</comment>
<evidence type="ECO:0000256" key="1">
    <source>
        <dbReference type="ARBA" id="ARBA00010688"/>
    </source>
</evidence>
<dbReference type="EMBL" id="JACXSI010000045">
    <property type="protein sequence ID" value="MBD3109798.1"/>
    <property type="molecule type" value="Genomic_DNA"/>
</dbReference>
<accession>A0A927CY41</accession>
<reference evidence="5" key="1">
    <citation type="submission" date="2020-09" db="EMBL/GenBank/DDBJ databases">
        <title>Bacillus faecalis sp. nov., a moderately halophilic bacterium isolated from cow faeces.</title>
        <authorList>
            <person name="Jiang L."/>
            <person name="Lee J."/>
        </authorList>
    </citation>
    <scope>NUCLEOTIDE SEQUENCE</scope>
    <source>
        <strain evidence="5">AGMB 02131</strain>
    </source>
</reference>
<evidence type="ECO:0000256" key="2">
    <source>
        <dbReference type="ARBA" id="ARBA00022679"/>
    </source>
</evidence>
<evidence type="ECO:0000313" key="6">
    <source>
        <dbReference type="Proteomes" id="UP000602076"/>
    </source>
</evidence>
<dbReference type="PANTHER" id="PTHR43085">
    <property type="entry name" value="HEXOKINASE FAMILY MEMBER"/>
    <property type="match status" value="1"/>
</dbReference>
<keyword evidence="3 5" id="KW-0418">Kinase</keyword>
<dbReference type="PROSITE" id="PS00584">
    <property type="entry name" value="PFKB_KINASES_2"/>
    <property type="match status" value="1"/>
</dbReference>
<evidence type="ECO:0000259" key="4">
    <source>
        <dbReference type="Pfam" id="PF00294"/>
    </source>
</evidence>
<evidence type="ECO:0000313" key="5">
    <source>
        <dbReference type="EMBL" id="MBD3109798.1"/>
    </source>
</evidence>
<dbReference type="Gene3D" id="3.40.1190.20">
    <property type="match status" value="1"/>
</dbReference>
<keyword evidence="6" id="KW-1185">Reference proteome</keyword>
<dbReference type="Pfam" id="PF00294">
    <property type="entry name" value="PfkB"/>
    <property type="match status" value="1"/>
</dbReference>
<dbReference type="PROSITE" id="PS00583">
    <property type="entry name" value="PFKB_KINASES_1"/>
    <property type="match status" value="1"/>
</dbReference>
<dbReference type="InterPro" id="IPR050306">
    <property type="entry name" value="PfkB_Carbo_kinase"/>
</dbReference>
<protein>
    <submittedName>
        <fullName evidence="5">Carbohydrate kinase</fullName>
    </submittedName>
</protein>
<dbReference type="InterPro" id="IPR011611">
    <property type="entry name" value="PfkB_dom"/>
</dbReference>
<proteinExistence type="inferred from homology"/>
<evidence type="ECO:0000256" key="3">
    <source>
        <dbReference type="ARBA" id="ARBA00022777"/>
    </source>
</evidence>
<dbReference type="InterPro" id="IPR029056">
    <property type="entry name" value="Ribokinase-like"/>
</dbReference>
<dbReference type="InterPro" id="IPR002173">
    <property type="entry name" value="Carboh/pur_kinase_PfkB_CS"/>
</dbReference>
<dbReference type="AlphaFoldDB" id="A0A927CY41"/>
<comment type="similarity">
    <text evidence="1">Belongs to the carbohydrate kinase PfkB family.</text>
</comment>
<keyword evidence="2" id="KW-0808">Transferase</keyword>
<dbReference type="PANTHER" id="PTHR43085:SF54">
    <property type="entry name" value="PUTATIVE-RELATED"/>
    <property type="match status" value="1"/>
</dbReference>
<dbReference type="GO" id="GO:0016301">
    <property type="term" value="F:kinase activity"/>
    <property type="evidence" value="ECO:0007669"/>
    <property type="project" value="UniProtKB-KW"/>
</dbReference>
<feature type="domain" description="Carbohydrate kinase PfkB" evidence="4">
    <location>
        <begin position="3"/>
        <end position="312"/>
    </location>
</feature>
<name>A0A927CY41_9BACI</name>
<sequence length="324" mass="35283">MSTLYSIGEVLIDFVANEKGKGLDEVEAFTKLPGGAPANVAAAVSKYGHQSSMITKLGKDSFGDFLTAVLKDAGVKTDKILRTAEAPTGLAFVSLKDNGERDFAFYRKPSADLLLSADEIGEDWFTKGDLLHFCSVDLVESPMKYAHAKAIELVKKAGGVVSFDPNIRLPLWEDEKACQSTVHEFLPKADIVKVSDEELEFITGITEEKQALQSLFTGDVKVVVYTKGAAGAEIWLKDKFYPSEGHRVEAIDTTGAGDAFIGGFLAKLMEYSVNDENIEEVIRVNYHDILRFANASGALTTTRKGAISGLPTVEEINELMFQLV</sequence>
<dbReference type="Proteomes" id="UP000602076">
    <property type="component" value="Unassembled WGS sequence"/>
</dbReference>